<sequence>MQLKLPQRILSLDAPLVMGIVNCTPDSFSGDGHGADPDAALMQARQMIADGAAIIDIGGESTRPGAVAVGETEEIARVVPLIAALRRESQVVISVDTMKPAVMRAACAAGAEMINDVSALQADGALDAAREAGAAVCLMHMQGRPGTMQRAPHYDDVTREVAAFLAARIAACEAAGIDRRHLCIDPGIGFGKRLDHNLDLLRALGPLQALACPLLLGISRKSLFGELLGRPANERLPGTLAATAIAVWQGVAIVRTHDVRATADAVRVAQALRINQGMA</sequence>
<evidence type="ECO:0000256" key="4">
    <source>
        <dbReference type="ARBA" id="ARBA00012458"/>
    </source>
</evidence>
<dbReference type="GO" id="GO:0046656">
    <property type="term" value="P:folic acid biosynthetic process"/>
    <property type="evidence" value="ECO:0007669"/>
    <property type="project" value="UniProtKB-KW"/>
</dbReference>
<dbReference type="InterPro" id="IPR006390">
    <property type="entry name" value="DHP_synth_dom"/>
</dbReference>
<dbReference type="PANTHER" id="PTHR20941:SF1">
    <property type="entry name" value="FOLIC ACID SYNTHESIS PROTEIN FOL1"/>
    <property type="match status" value="1"/>
</dbReference>
<organism evidence="10 11">
    <name type="scientific">Solimonas terrae</name>
    <dbReference type="NCBI Taxonomy" id="1396819"/>
    <lineage>
        <taxon>Bacteria</taxon>
        <taxon>Pseudomonadati</taxon>
        <taxon>Pseudomonadota</taxon>
        <taxon>Gammaproteobacteria</taxon>
        <taxon>Nevskiales</taxon>
        <taxon>Nevskiaceae</taxon>
        <taxon>Solimonas</taxon>
    </lineage>
</organism>
<dbReference type="PROSITE" id="PS50972">
    <property type="entry name" value="PTERIN_BINDING"/>
    <property type="match status" value="1"/>
</dbReference>
<keyword evidence="6" id="KW-0479">Metal-binding</keyword>
<evidence type="ECO:0000256" key="8">
    <source>
        <dbReference type="ARBA" id="ARBA00022909"/>
    </source>
</evidence>
<dbReference type="InterPro" id="IPR011005">
    <property type="entry name" value="Dihydropteroate_synth-like_sf"/>
</dbReference>
<dbReference type="EMBL" id="JAAMOW010000008">
    <property type="protein sequence ID" value="NGY06139.1"/>
    <property type="molecule type" value="Genomic_DNA"/>
</dbReference>
<keyword evidence="5 10" id="KW-0808">Transferase</keyword>
<comment type="catalytic activity">
    <reaction evidence="1">
        <text>(7,8-dihydropterin-6-yl)methyl diphosphate + 4-aminobenzoate = 7,8-dihydropteroate + diphosphate</text>
        <dbReference type="Rhea" id="RHEA:19949"/>
        <dbReference type="ChEBI" id="CHEBI:17836"/>
        <dbReference type="ChEBI" id="CHEBI:17839"/>
        <dbReference type="ChEBI" id="CHEBI:33019"/>
        <dbReference type="ChEBI" id="CHEBI:72950"/>
        <dbReference type="EC" id="2.5.1.15"/>
    </reaction>
</comment>
<dbReference type="GO" id="GO:0046654">
    <property type="term" value="P:tetrahydrofolate biosynthetic process"/>
    <property type="evidence" value="ECO:0007669"/>
    <property type="project" value="TreeGrafter"/>
</dbReference>
<keyword evidence="7" id="KW-0460">Magnesium</keyword>
<dbReference type="CDD" id="cd00739">
    <property type="entry name" value="DHPS"/>
    <property type="match status" value="1"/>
</dbReference>
<evidence type="ECO:0000256" key="5">
    <source>
        <dbReference type="ARBA" id="ARBA00022679"/>
    </source>
</evidence>
<dbReference type="Pfam" id="PF00809">
    <property type="entry name" value="Pterin_bind"/>
    <property type="match status" value="1"/>
</dbReference>
<dbReference type="GO" id="GO:0046872">
    <property type="term" value="F:metal ion binding"/>
    <property type="evidence" value="ECO:0007669"/>
    <property type="project" value="UniProtKB-KW"/>
</dbReference>
<dbReference type="NCBIfam" id="TIGR01496">
    <property type="entry name" value="DHPS"/>
    <property type="match status" value="1"/>
</dbReference>
<dbReference type="GO" id="GO:0005829">
    <property type="term" value="C:cytosol"/>
    <property type="evidence" value="ECO:0007669"/>
    <property type="project" value="TreeGrafter"/>
</dbReference>
<evidence type="ECO:0000256" key="2">
    <source>
        <dbReference type="ARBA" id="ARBA00001946"/>
    </source>
</evidence>
<protein>
    <recommendedName>
        <fullName evidence="4">dihydropteroate synthase</fullName>
        <ecNumber evidence="4">2.5.1.15</ecNumber>
    </recommendedName>
</protein>
<evidence type="ECO:0000256" key="1">
    <source>
        <dbReference type="ARBA" id="ARBA00000012"/>
    </source>
</evidence>
<reference evidence="10 11" key="1">
    <citation type="journal article" date="2014" name="Int. J. Syst. Evol. Microbiol.">
        <title>Solimonas terrae sp. nov., isolated from soil.</title>
        <authorList>
            <person name="Kim S.J."/>
            <person name="Moon J.Y."/>
            <person name="Weon H.Y."/>
            <person name="Ahn J.H."/>
            <person name="Chen W.M."/>
            <person name="Kwon S.W."/>
        </authorList>
    </citation>
    <scope>NUCLEOTIDE SEQUENCE [LARGE SCALE GENOMIC DNA]</scope>
    <source>
        <strain evidence="10 11">KIS83-12</strain>
    </source>
</reference>
<dbReference type="PROSITE" id="PS00793">
    <property type="entry name" value="DHPS_2"/>
    <property type="match status" value="1"/>
</dbReference>
<evidence type="ECO:0000256" key="6">
    <source>
        <dbReference type="ARBA" id="ARBA00022723"/>
    </source>
</evidence>
<dbReference type="GO" id="GO:0004156">
    <property type="term" value="F:dihydropteroate synthase activity"/>
    <property type="evidence" value="ECO:0007669"/>
    <property type="project" value="UniProtKB-EC"/>
</dbReference>
<evidence type="ECO:0000259" key="9">
    <source>
        <dbReference type="PROSITE" id="PS50972"/>
    </source>
</evidence>
<accession>A0A6M2BVX9</accession>
<evidence type="ECO:0000313" key="11">
    <source>
        <dbReference type="Proteomes" id="UP000472676"/>
    </source>
</evidence>
<evidence type="ECO:0000313" key="10">
    <source>
        <dbReference type="EMBL" id="NGY06139.1"/>
    </source>
</evidence>
<proteinExistence type="predicted"/>
<comment type="cofactor">
    <cofactor evidence="2">
        <name>Mg(2+)</name>
        <dbReference type="ChEBI" id="CHEBI:18420"/>
    </cofactor>
</comment>
<evidence type="ECO:0000256" key="7">
    <source>
        <dbReference type="ARBA" id="ARBA00022842"/>
    </source>
</evidence>
<name>A0A6M2BVX9_9GAMM</name>
<dbReference type="Gene3D" id="3.20.20.20">
    <property type="entry name" value="Dihydropteroate synthase-like"/>
    <property type="match status" value="1"/>
</dbReference>
<feature type="domain" description="Pterin-binding" evidence="9">
    <location>
        <begin position="15"/>
        <end position="267"/>
    </location>
</feature>
<dbReference type="AlphaFoldDB" id="A0A6M2BVX9"/>
<gene>
    <name evidence="10" type="primary">folP</name>
    <name evidence="10" type="ORF">G7Y85_15295</name>
</gene>
<comment type="caution">
    <text evidence="10">The sequence shown here is derived from an EMBL/GenBank/DDBJ whole genome shotgun (WGS) entry which is preliminary data.</text>
</comment>
<dbReference type="InterPro" id="IPR045031">
    <property type="entry name" value="DHP_synth-like"/>
</dbReference>
<dbReference type="SUPFAM" id="SSF51717">
    <property type="entry name" value="Dihydropteroate synthetase-like"/>
    <property type="match status" value="1"/>
</dbReference>
<keyword evidence="11" id="KW-1185">Reference proteome</keyword>
<dbReference type="InterPro" id="IPR000489">
    <property type="entry name" value="Pterin-binding_dom"/>
</dbReference>
<dbReference type="PANTHER" id="PTHR20941">
    <property type="entry name" value="FOLATE SYNTHESIS PROTEINS"/>
    <property type="match status" value="1"/>
</dbReference>
<keyword evidence="8" id="KW-0289">Folate biosynthesis</keyword>
<dbReference type="Proteomes" id="UP000472676">
    <property type="component" value="Unassembled WGS sequence"/>
</dbReference>
<comment type="pathway">
    <text evidence="3">Cofactor biosynthesis; tetrahydrofolate biosynthesis; 7,8-dihydrofolate from 2-amino-4-hydroxy-6-hydroxymethyl-7,8-dihydropteridine diphosphate and 4-aminobenzoate: step 1/2.</text>
</comment>
<evidence type="ECO:0000256" key="3">
    <source>
        <dbReference type="ARBA" id="ARBA00004763"/>
    </source>
</evidence>
<dbReference type="RefSeq" id="WP_166259072.1">
    <property type="nucleotide sequence ID" value="NZ_JAAMOW010000008.1"/>
</dbReference>
<dbReference type="EC" id="2.5.1.15" evidence="4"/>